<evidence type="ECO:0000256" key="5">
    <source>
        <dbReference type="ARBA" id="ARBA00023136"/>
    </source>
</evidence>
<reference evidence="7 8" key="1">
    <citation type="submission" date="2016-10" db="EMBL/GenBank/DDBJ databases">
        <authorList>
            <person name="de Groot N.N."/>
        </authorList>
    </citation>
    <scope>NUCLEOTIDE SEQUENCE [LARGE SCALE GENOMIC DNA]</scope>
    <source>
        <strain evidence="7 8">DSM 19706</strain>
    </source>
</reference>
<comment type="similarity">
    <text evidence="2 6">Belongs to the 4-toluene sulfonate uptake permease (TSUP) (TC 2.A.102) family.</text>
</comment>
<sequence>MIITGVASGILAGLLGVGGGIVIVPVLDFMLRYFNLADQYSMHIAVATSLTCIVFTGLSSAYAHYRKGKVDVNLVLHWALPLVLGSILGVFVATKISSLSLSIIFACIATLVGLKMLLGITVKTRWQKPPKGIVGASFPTAIGSLSAMMGIGGGTLSVPVLTMMNKTIHQAVATSAVFGVIISLPSAVSFIVAGWHQQNLPLGNLGYVNWIAVGAIIPLSMACAPLGAKLAHRLPKHILAKLFGVFLLLVSLKMVLKTLG</sequence>
<comment type="subcellular location">
    <subcellularLocation>
        <location evidence="6">Cell membrane</location>
        <topology evidence="6">Multi-pass membrane protein</topology>
    </subcellularLocation>
    <subcellularLocation>
        <location evidence="1">Membrane</location>
        <topology evidence="1">Multi-pass membrane protein</topology>
    </subcellularLocation>
</comment>
<feature type="transmembrane region" description="Helical" evidence="6">
    <location>
        <begin position="142"/>
        <end position="164"/>
    </location>
</feature>
<feature type="transmembrane region" description="Helical" evidence="6">
    <location>
        <begin position="101"/>
        <end position="122"/>
    </location>
</feature>
<feature type="transmembrane region" description="Helical" evidence="6">
    <location>
        <begin position="238"/>
        <end position="256"/>
    </location>
</feature>
<feature type="transmembrane region" description="Helical" evidence="6">
    <location>
        <begin position="6"/>
        <end position="31"/>
    </location>
</feature>
<keyword evidence="4 6" id="KW-1133">Transmembrane helix</keyword>
<proteinExistence type="inferred from homology"/>
<dbReference type="AlphaFoldDB" id="A0A1I0BKI1"/>
<dbReference type="STRING" id="349064.SAMN05660429_00981"/>
<accession>A0A1I0BKI1</accession>
<evidence type="ECO:0000256" key="6">
    <source>
        <dbReference type="RuleBase" id="RU363041"/>
    </source>
</evidence>
<keyword evidence="6" id="KW-1003">Cell membrane</keyword>
<evidence type="ECO:0000313" key="8">
    <source>
        <dbReference type="Proteomes" id="UP000199308"/>
    </source>
</evidence>
<gene>
    <name evidence="7" type="ORF">SAMN05660429_00981</name>
</gene>
<dbReference type="Proteomes" id="UP000199308">
    <property type="component" value="Unassembled WGS sequence"/>
</dbReference>
<feature type="transmembrane region" description="Helical" evidence="6">
    <location>
        <begin position="176"/>
        <end position="195"/>
    </location>
</feature>
<dbReference type="EMBL" id="FOHK01000004">
    <property type="protein sequence ID" value="SET07493.1"/>
    <property type="molecule type" value="Genomic_DNA"/>
</dbReference>
<evidence type="ECO:0000256" key="4">
    <source>
        <dbReference type="ARBA" id="ARBA00022989"/>
    </source>
</evidence>
<keyword evidence="3 6" id="KW-0812">Transmembrane</keyword>
<organism evidence="7 8">
    <name type="scientific">Thalassotalea agarivorans</name>
    <name type="common">Thalassomonas agarivorans</name>
    <dbReference type="NCBI Taxonomy" id="349064"/>
    <lineage>
        <taxon>Bacteria</taxon>
        <taxon>Pseudomonadati</taxon>
        <taxon>Pseudomonadota</taxon>
        <taxon>Gammaproteobacteria</taxon>
        <taxon>Alteromonadales</taxon>
        <taxon>Colwelliaceae</taxon>
        <taxon>Thalassotalea</taxon>
    </lineage>
</organism>
<evidence type="ECO:0000256" key="2">
    <source>
        <dbReference type="ARBA" id="ARBA00009142"/>
    </source>
</evidence>
<dbReference type="Pfam" id="PF01925">
    <property type="entry name" value="TauE"/>
    <property type="match status" value="1"/>
</dbReference>
<protein>
    <recommendedName>
        <fullName evidence="6">Probable membrane transporter protein</fullName>
    </recommendedName>
</protein>
<dbReference type="GO" id="GO:0005886">
    <property type="term" value="C:plasma membrane"/>
    <property type="evidence" value="ECO:0007669"/>
    <property type="project" value="UniProtKB-SubCell"/>
</dbReference>
<evidence type="ECO:0000256" key="3">
    <source>
        <dbReference type="ARBA" id="ARBA00022692"/>
    </source>
</evidence>
<feature type="transmembrane region" description="Helical" evidence="6">
    <location>
        <begin position="43"/>
        <end position="63"/>
    </location>
</feature>
<feature type="transmembrane region" description="Helical" evidence="6">
    <location>
        <begin position="75"/>
        <end position="94"/>
    </location>
</feature>
<dbReference type="PANTHER" id="PTHR43483:SF3">
    <property type="entry name" value="MEMBRANE TRANSPORTER PROTEIN HI_0806-RELATED"/>
    <property type="match status" value="1"/>
</dbReference>
<keyword evidence="5 6" id="KW-0472">Membrane</keyword>
<evidence type="ECO:0000256" key="1">
    <source>
        <dbReference type="ARBA" id="ARBA00004141"/>
    </source>
</evidence>
<keyword evidence="8" id="KW-1185">Reference proteome</keyword>
<name>A0A1I0BKI1_THASX</name>
<evidence type="ECO:0000313" key="7">
    <source>
        <dbReference type="EMBL" id="SET07493.1"/>
    </source>
</evidence>
<dbReference type="InterPro" id="IPR002781">
    <property type="entry name" value="TM_pro_TauE-like"/>
</dbReference>
<dbReference type="PANTHER" id="PTHR43483">
    <property type="entry name" value="MEMBRANE TRANSPORTER PROTEIN HI_0806-RELATED"/>
    <property type="match status" value="1"/>
</dbReference>
<feature type="transmembrane region" description="Helical" evidence="6">
    <location>
        <begin position="207"/>
        <end position="226"/>
    </location>
</feature>